<dbReference type="GO" id="GO:0000329">
    <property type="term" value="C:fungal-type vacuole membrane"/>
    <property type="evidence" value="ECO:0007669"/>
    <property type="project" value="TreeGrafter"/>
</dbReference>
<protein>
    <submittedName>
        <fullName evidence="8">Iron transporter FTH1</fullName>
    </submittedName>
</protein>
<organism evidence="8 9">
    <name type="scientific">Wickerhamiella sorbophila</name>
    <dbReference type="NCBI Taxonomy" id="45607"/>
    <lineage>
        <taxon>Eukaryota</taxon>
        <taxon>Fungi</taxon>
        <taxon>Dikarya</taxon>
        <taxon>Ascomycota</taxon>
        <taxon>Saccharomycotina</taxon>
        <taxon>Dipodascomycetes</taxon>
        <taxon>Dipodascales</taxon>
        <taxon>Trichomonascaceae</taxon>
        <taxon>Wickerhamiella</taxon>
    </lineage>
</organism>
<evidence type="ECO:0000256" key="2">
    <source>
        <dbReference type="ARBA" id="ARBA00008333"/>
    </source>
</evidence>
<feature type="transmembrane region" description="Helical" evidence="7">
    <location>
        <begin position="158"/>
        <end position="184"/>
    </location>
</feature>
<evidence type="ECO:0000313" key="9">
    <source>
        <dbReference type="Proteomes" id="UP000238350"/>
    </source>
</evidence>
<evidence type="ECO:0000313" key="8">
    <source>
        <dbReference type="EMBL" id="PRT54317.1"/>
    </source>
</evidence>
<keyword evidence="3" id="KW-0813">Transport</keyword>
<dbReference type="GO" id="GO:0033573">
    <property type="term" value="C:high-affinity iron permease complex"/>
    <property type="evidence" value="ECO:0007669"/>
    <property type="project" value="InterPro"/>
</dbReference>
<evidence type="ECO:0000256" key="1">
    <source>
        <dbReference type="ARBA" id="ARBA00004141"/>
    </source>
</evidence>
<comment type="subcellular location">
    <subcellularLocation>
        <location evidence="1">Membrane</location>
        <topology evidence="1">Multi-pass membrane protein</topology>
    </subcellularLocation>
</comment>
<dbReference type="InterPro" id="IPR004923">
    <property type="entry name" value="FTR1/Fip1/EfeU"/>
</dbReference>
<evidence type="ECO:0000256" key="5">
    <source>
        <dbReference type="ARBA" id="ARBA00022989"/>
    </source>
</evidence>
<dbReference type="Proteomes" id="UP000238350">
    <property type="component" value="Unassembled WGS sequence"/>
</dbReference>
<dbReference type="AlphaFoldDB" id="A0A2T0FH79"/>
<gene>
    <name evidence="8" type="ORF">B9G98_01937</name>
</gene>
<evidence type="ECO:0000256" key="6">
    <source>
        <dbReference type="ARBA" id="ARBA00023136"/>
    </source>
</evidence>
<keyword evidence="6 7" id="KW-0472">Membrane</keyword>
<reference evidence="8 9" key="1">
    <citation type="submission" date="2017-04" db="EMBL/GenBank/DDBJ databases">
        <title>Genome sequencing of [Candida] sorbophila.</title>
        <authorList>
            <person name="Ahn J.O."/>
        </authorList>
    </citation>
    <scope>NUCLEOTIDE SEQUENCE [LARGE SCALE GENOMIC DNA]</scope>
    <source>
        <strain evidence="8 9">DS02</strain>
    </source>
</reference>
<feature type="transmembrane region" description="Helical" evidence="7">
    <location>
        <begin position="222"/>
        <end position="244"/>
    </location>
</feature>
<feature type="transmembrane region" description="Helical" evidence="7">
    <location>
        <begin position="190"/>
        <end position="210"/>
    </location>
</feature>
<dbReference type="EMBL" id="NDIQ01000021">
    <property type="protein sequence ID" value="PRT54317.1"/>
    <property type="molecule type" value="Genomic_DNA"/>
</dbReference>
<feature type="transmembrane region" description="Helical" evidence="7">
    <location>
        <begin position="300"/>
        <end position="321"/>
    </location>
</feature>
<proteinExistence type="inferred from homology"/>
<feature type="transmembrane region" description="Helical" evidence="7">
    <location>
        <begin position="94"/>
        <end position="115"/>
    </location>
</feature>
<keyword evidence="4 7" id="KW-0812">Transmembrane</keyword>
<evidence type="ECO:0000256" key="7">
    <source>
        <dbReference type="SAM" id="Phobius"/>
    </source>
</evidence>
<dbReference type="GO" id="GO:0015093">
    <property type="term" value="F:ferrous iron transmembrane transporter activity"/>
    <property type="evidence" value="ECO:0007669"/>
    <property type="project" value="TreeGrafter"/>
</dbReference>
<comment type="caution">
    <text evidence="8">The sequence shown here is derived from an EMBL/GenBank/DDBJ whole genome shotgun (WGS) entry which is preliminary data.</text>
</comment>
<feature type="transmembrane region" description="Helical" evidence="7">
    <location>
        <begin position="58"/>
        <end position="82"/>
    </location>
</feature>
<dbReference type="OrthoDB" id="4364at2759"/>
<dbReference type="STRING" id="45607.A0A2T0FH79"/>
<accession>A0A2T0FH79</accession>
<dbReference type="RefSeq" id="XP_024664262.1">
    <property type="nucleotide sequence ID" value="XM_024808494.1"/>
</dbReference>
<keyword evidence="3" id="KW-0410">Iron transport</keyword>
<evidence type="ECO:0000256" key="3">
    <source>
        <dbReference type="ARBA" id="ARBA00022496"/>
    </source>
</evidence>
<comment type="similarity">
    <text evidence="2">Belongs to the oxidase-dependent Fe transporter (OFeT) (TC 9.A.10.1) family.</text>
</comment>
<name>A0A2T0FH79_9ASCO</name>
<dbReference type="PANTHER" id="PTHR31632:SF7">
    <property type="entry name" value="IRON TRANSPORTER FTH1"/>
    <property type="match status" value="1"/>
</dbReference>
<dbReference type="Pfam" id="PF03239">
    <property type="entry name" value="FTR1"/>
    <property type="match status" value="1"/>
</dbReference>
<keyword evidence="5 7" id="KW-1133">Transmembrane helix</keyword>
<evidence type="ECO:0000256" key="4">
    <source>
        <dbReference type="ARBA" id="ARBA00022692"/>
    </source>
</evidence>
<dbReference type="GeneID" id="36515685"/>
<dbReference type="PANTHER" id="PTHR31632">
    <property type="entry name" value="IRON TRANSPORTER FTH1"/>
    <property type="match status" value="1"/>
</dbReference>
<keyword evidence="3" id="KW-0408">Iron</keyword>
<sequence>MTFADYFSLQVFFLVFRETLETAVIVTVLLSFLKTGFGDISKLDDNARRTYRTMRRQVWAGAAFGILVCILLGAVFMFVFYTVGENLWDRTEKLWEAFFCIFASVLITIMGLKFLRINRLKAKWRRKLAQVILERDADVLPQKYTGVKGKFKHFGRKYSMAILPFVTTLREGLEAVMFLGGLGASEPSSAFPLAVITAIATGSLVGLFMYKSGSHLSIQYFLIFSTCFLYLISAGLLSRGVWFYEMHQFISKVGSDVSESGSGPGSYDITKSVWHVNCCNPETDGFWMIFNGLLGWQNSATYGSVASYNLYWIFIICLIIYMQHKEKTHAKLAEDLDLDRDLLQRASIAATGRGDSIDSNTPLMS</sequence>
<keyword evidence="3" id="KW-0406">Ion transport</keyword>
<keyword evidence="9" id="KW-1185">Reference proteome</keyword>
<feature type="transmembrane region" description="Helical" evidence="7">
    <location>
        <begin position="20"/>
        <end position="37"/>
    </location>
</feature>